<feature type="coiled-coil region" evidence="1">
    <location>
        <begin position="36"/>
        <end position="185"/>
    </location>
</feature>
<feature type="compositionally biased region" description="Basic and acidic residues" evidence="2">
    <location>
        <begin position="309"/>
        <end position="324"/>
    </location>
</feature>
<keyword evidence="1" id="KW-0175">Coiled coil</keyword>
<proteinExistence type="predicted"/>
<dbReference type="PANTHER" id="PTHR18939:SF4">
    <property type="entry name" value="RIBOSOME-BINDING PROTEIN 1"/>
    <property type="match status" value="1"/>
</dbReference>
<name>A0A8T2JIB6_9PIPI</name>
<feature type="region of interest" description="Disordered" evidence="2">
    <location>
        <begin position="305"/>
        <end position="324"/>
    </location>
</feature>
<dbReference type="EMBL" id="JAACNH010000004">
    <property type="protein sequence ID" value="KAG8444032.1"/>
    <property type="molecule type" value="Genomic_DNA"/>
</dbReference>
<dbReference type="GO" id="GO:0005789">
    <property type="term" value="C:endoplasmic reticulum membrane"/>
    <property type="evidence" value="ECO:0007669"/>
    <property type="project" value="TreeGrafter"/>
</dbReference>
<evidence type="ECO:0008006" key="5">
    <source>
        <dbReference type="Google" id="ProtNLM"/>
    </source>
</evidence>
<feature type="region of interest" description="Disordered" evidence="2">
    <location>
        <begin position="699"/>
        <end position="729"/>
    </location>
</feature>
<dbReference type="AlphaFoldDB" id="A0A8T2JIB6"/>
<dbReference type="Proteomes" id="UP000812440">
    <property type="component" value="Chromosome 5"/>
</dbReference>
<evidence type="ECO:0000256" key="2">
    <source>
        <dbReference type="SAM" id="MobiDB-lite"/>
    </source>
</evidence>
<feature type="region of interest" description="Disordered" evidence="2">
    <location>
        <begin position="606"/>
        <end position="625"/>
    </location>
</feature>
<protein>
    <recommendedName>
        <fullName evidence="5">Ribosome binding protein 1</fullName>
    </recommendedName>
</protein>
<keyword evidence="4" id="KW-1185">Reference proteome</keyword>
<dbReference type="InterPro" id="IPR040248">
    <property type="entry name" value="RRBP1"/>
</dbReference>
<accession>A0A8T2JIB6</accession>
<gene>
    <name evidence="3" type="ORF">GDO86_009285</name>
</gene>
<feature type="coiled-coil region" evidence="1">
    <location>
        <begin position="474"/>
        <end position="603"/>
    </location>
</feature>
<evidence type="ECO:0000256" key="1">
    <source>
        <dbReference type="SAM" id="Coils"/>
    </source>
</evidence>
<reference evidence="3" key="1">
    <citation type="thesis" date="2020" institute="ProQuest LLC" country="789 East Eisenhower Parkway, Ann Arbor, MI, USA">
        <title>Comparative Genomics and Chromosome Evolution.</title>
        <authorList>
            <person name="Mudd A.B."/>
        </authorList>
    </citation>
    <scope>NUCLEOTIDE SEQUENCE</scope>
    <source>
        <strain evidence="3">Female2</strain>
        <tissue evidence="3">Blood</tissue>
    </source>
</reference>
<evidence type="ECO:0000313" key="3">
    <source>
        <dbReference type="EMBL" id="KAG8444032.1"/>
    </source>
</evidence>
<dbReference type="OrthoDB" id="6410656at2759"/>
<sequence length="729" mass="83277">MCFSKPEAQKLIEILTEKSGIVQDSWQMATQKGDPVAALKRVVEEKEKLLSAQTEKTTSYKDKFVAINKELQSEKAKGNKEQSKQKEQLLAREQEINALQARMQASYQDHVNETQQLNAKIRSLQEEIANGPSAQLTRLQQENSILRDALNQATSQTESKQNAELAKLRQECSKLAKDLSEKSESLHQEEQRRKVLDGKILAYEKQVTQLQTLQQEGETSLQKRLSEVNEELRKSQSNYQVLLADVEKAKGEQETLTDLQAKLQMYEAEGMQKSEELDKLNTQLKDSTDENAKLTERIKSIEALLEAGQSRDGDGEQQESKEAEITQLHDRLQEKDAQIVSLEKEAAELKEAMEQQKNKNNDLREKNWQAMEALGLAEKNCAEKLSSEKKAKEEVAEQLNSVQSQTKEALHSLFPHITLQSKETYSEWLQEFQEKSSEVLSQQAGKDDSAELLVKAEEAQGVLQKECEQYRTILGETEGMLKALQKSVEEEEQIWKEKLRVSEEELLKSHLHIKALEETVEKLKLDLQSTEQLKECISVMEVQLETHMTSASTECQNYSQEVESLRQLLSDSQEHLEATKKEAKKQSSELSLLRQQLSEIQNHVNDREKHGLEDHKISEEKLPQETIGEHSTLAEMQEQRSVHSLQEELEKLKSTEETSSGPEEVQYIKERLDKEKKLTRDLGQAATKLLQLLKASQEELGKEKEHNKLLKKQLHYTGEDHDSSNGTSV</sequence>
<organism evidence="3 4">
    <name type="scientific">Hymenochirus boettgeri</name>
    <name type="common">Congo dwarf clawed frog</name>
    <dbReference type="NCBI Taxonomy" id="247094"/>
    <lineage>
        <taxon>Eukaryota</taxon>
        <taxon>Metazoa</taxon>
        <taxon>Chordata</taxon>
        <taxon>Craniata</taxon>
        <taxon>Vertebrata</taxon>
        <taxon>Euteleostomi</taxon>
        <taxon>Amphibia</taxon>
        <taxon>Batrachia</taxon>
        <taxon>Anura</taxon>
        <taxon>Pipoidea</taxon>
        <taxon>Pipidae</taxon>
        <taxon>Pipinae</taxon>
        <taxon>Hymenochirus</taxon>
    </lineage>
</organism>
<feature type="compositionally biased region" description="Basic and acidic residues" evidence="2">
    <location>
        <begin position="606"/>
        <end position="623"/>
    </location>
</feature>
<evidence type="ECO:0000313" key="4">
    <source>
        <dbReference type="Proteomes" id="UP000812440"/>
    </source>
</evidence>
<dbReference type="PANTHER" id="PTHR18939">
    <property type="entry name" value="RIBOSOME BINDING PROTEIN-1"/>
    <property type="match status" value="1"/>
</dbReference>
<comment type="caution">
    <text evidence="3">The sequence shown here is derived from an EMBL/GenBank/DDBJ whole genome shotgun (WGS) entry which is preliminary data.</text>
</comment>
<feature type="compositionally biased region" description="Basic and acidic residues" evidence="2">
    <location>
        <begin position="699"/>
        <end position="708"/>
    </location>
</feature>